<dbReference type="AlphaFoldDB" id="A0A8I0MSV5"/>
<dbReference type="Proteomes" id="UP000660708">
    <property type="component" value="Unassembled WGS sequence"/>
</dbReference>
<evidence type="ECO:0000313" key="1">
    <source>
        <dbReference type="EMBL" id="MBE0344813.1"/>
    </source>
</evidence>
<dbReference type="EMBL" id="AQHF01000017">
    <property type="protein sequence ID" value="MBE0344813.1"/>
    <property type="molecule type" value="Genomic_DNA"/>
</dbReference>
<proteinExistence type="predicted"/>
<accession>A0A8I0MSV5</accession>
<evidence type="ECO:0000313" key="2">
    <source>
        <dbReference type="Proteomes" id="UP000660708"/>
    </source>
</evidence>
<sequence>MPVFIVIRYILLVSLLIKLGVSNPHEEIAHITVKHGLGRTGKSDLSKYP</sequence>
<gene>
    <name evidence="1" type="ORF">PPEP_a2478</name>
</gene>
<protein>
    <submittedName>
        <fullName evidence="1">Uncharacterized protein</fullName>
    </submittedName>
</protein>
<name>A0A8I0MSV5_9GAMM</name>
<comment type="caution">
    <text evidence="1">The sequence shown here is derived from an EMBL/GenBank/DDBJ whole genome shotgun (WGS) entry which is preliminary data.</text>
</comment>
<keyword evidence="2" id="KW-1185">Reference proteome</keyword>
<organism evidence="1 2">
    <name type="scientific">Pseudoalteromonas peptidolytica F12-50-A1</name>
    <dbReference type="NCBI Taxonomy" id="1315280"/>
    <lineage>
        <taxon>Bacteria</taxon>
        <taxon>Pseudomonadati</taxon>
        <taxon>Pseudomonadota</taxon>
        <taxon>Gammaproteobacteria</taxon>
        <taxon>Alteromonadales</taxon>
        <taxon>Pseudoalteromonadaceae</taxon>
        <taxon>Pseudoalteromonas</taxon>
    </lineage>
</organism>
<reference evidence="1 2" key="1">
    <citation type="submission" date="2015-06" db="EMBL/GenBank/DDBJ databases">
        <title>Genome sequence of Pseudoalteromonas peptidolytica.</title>
        <authorList>
            <person name="Xie B.-B."/>
            <person name="Rong J.-C."/>
            <person name="Qin Q.-L."/>
            <person name="Zhang Y.-Z."/>
        </authorList>
    </citation>
    <scope>NUCLEOTIDE SEQUENCE [LARGE SCALE GENOMIC DNA]</scope>
    <source>
        <strain evidence="1 2">F12-50-A1</strain>
    </source>
</reference>